<feature type="domain" description="CHAT" evidence="1">
    <location>
        <begin position="14"/>
        <end position="128"/>
    </location>
</feature>
<evidence type="ECO:0000313" key="2">
    <source>
        <dbReference type="EMBL" id="GAA4457424.1"/>
    </source>
</evidence>
<reference evidence="3" key="1">
    <citation type="journal article" date="2019" name="Int. J. Syst. Evol. Microbiol.">
        <title>The Global Catalogue of Microorganisms (GCM) 10K type strain sequencing project: providing services to taxonomists for standard genome sequencing and annotation.</title>
        <authorList>
            <consortium name="The Broad Institute Genomics Platform"/>
            <consortium name="The Broad Institute Genome Sequencing Center for Infectious Disease"/>
            <person name="Wu L."/>
            <person name="Ma J."/>
        </authorList>
    </citation>
    <scope>NUCLEOTIDE SEQUENCE [LARGE SCALE GENOMIC DNA]</scope>
    <source>
        <strain evidence="3">JCM 17759</strain>
    </source>
</reference>
<sequence length="135" mass="14688">MELAAKDLRSSEHLLLAGNQRLTLQDLSAVAPIPRVVVFNACEAGPVRGQAKLPQYESYSLAEMVLRSSVEAFIGPFWEVGDDAAAAFAGEVYTGLTAGLTLRDSVTQARQQLALAKQNDWINYTLFGDGRFRLA</sequence>
<accession>A0ABP8MWR9</accession>
<gene>
    <name evidence="2" type="ORF">GCM10023156_34230</name>
</gene>
<dbReference type="Pfam" id="PF12770">
    <property type="entry name" value="CHAT"/>
    <property type="match status" value="1"/>
</dbReference>
<keyword evidence="3" id="KW-1185">Reference proteome</keyword>
<protein>
    <recommendedName>
        <fullName evidence="1">CHAT domain-containing protein</fullName>
    </recommendedName>
</protein>
<evidence type="ECO:0000259" key="1">
    <source>
        <dbReference type="Pfam" id="PF12770"/>
    </source>
</evidence>
<organism evidence="2 3">
    <name type="scientific">Novipirellula rosea</name>
    <dbReference type="NCBI Taxonomy" id="1031540"/>
    <lineage>
        <taxon>Bacteria</taxon>
        <taxon>Pseudomonadati</taxon>
        <taxon>Planctomycetota</taxon>
        <taxon>Planctomycetia</taxon>
        <taxon>Pirellulales</taxon>
        <taxon>Pirellulaceae</taxon>
        <taxon>Novipirellula</taxon>
    </lineage>
</organism>
<dbReference type="EMBL" id="BAABGA010000040">
    <property type="protein sequence ID" value="GAA4457424.1"/>
    <property type="molecule type" value="Genomic_DNA"/>
</dbReference>
<name>A0ABP8MWR9_9BACT</name>
<proteinExistence type="predicted"/>
<dbReference type="InterPro" id="IPR024983">
    <property type="entry name" value="CHAT_dom"/>
</dbReference>
<comment type="caution">
    <text evidence="2">The sequence shown here is derived from an EMBL/GenBank/DDBJ whole genome shotgun (WGS) entry which is preliminary data.</text>
</comment>
<evidence type="ECO:0000313" key="3">
    <source>
        <dbReference type="Proteomes" id="UP001500840"/>
    </source>
</evidence>
<dbReference type="Proteomes" id="UP001500840">
    <property type="component" value="Unassembled WGS sequence"/>
</dbReference>